<dbReference type="EC" id="3.2.1.52" evidence="3"/>
<dbReference type="Gene3D" id="3.30.379.10">
    <property type="entry name" value="Chitobiase/beta-hexosaminidase domain 2-like"/>
    <property type="match status" value="1"/>
</dbReference>
<dbReference type="GO" id="GO:0005975">
    <property type="term" value="P:carbohydrate metabolic process"/>
    <property type="evidence" value="ECO:0007669"/>
    <property type="project" value="InterPro"/>
</dbReference>
<evidence type="ECO:0000256" key="4">
    <source>
        <dbReference type="ARBA" id="ARBA00022801"/>
    </source>
</evidence>
<dbReference type="Proteomes" id="UP000249789">
    <property type="component" value="Unassembled WGS sequence"/>
</dbReference>
<evidence type="ECO:0000256" key="5">
    <source>
        <dbReference type="ARBA" id="ARBA00023295"/>
    </source>
</evidence>
<dbReference type="InterPro" id="IPR025705">
    <property type="entry name" value="Beta_hexosaminidase_sua/sub"/>
</dbReference>
<evidence type="ECO:0000256" key="7">
    <source>
        <dbReference type="SAM" id="SignalP"/>
    </source>
</evidence>
<dbReference type="OrthoDB" id="428480at2759"/>
<evidence type="ECO:0000256" key="3">
    <source>
        <dbReference type="ARBA" id="ARBA00012663"/>
    </source>
</evidence>
<dbReference type="PANTHER" id="PTHR43678:SF1">
    <property type="entry name" value="BETA-N-ACETYLHEXOSAMINIDASE"/>
    <property type="match status" value="1"/>
</dbReference>
<feature type="domain" description="Glycoside hydrolase family 20 catalytic" evidence="8">
    <location>
        <begin position="174"/>
        <end position="430"/>
    </location>
</feature>
<dbReference type="AlphaFoldDB" id="A0A8G1RRN3"/>
<sequence>MKFVAFLYLAAVACALQVLPPVAWNATGLSENGFDIKAIERKIFITSSFSIRRDDNGLTLIPPSAGEFAETFRQDLQAVTNTSWVLHTVDAFSDSETGIFLDNVAQQVNLTYENKEPTEEGYELVFSAGRAYICGSGARGMWWGTRTFLQQLLIHDVGIVPAGRTLDAPSSVTRGFLLDAGRKWYSPGFLRDLCTYASFFKLSEFHYHSSDNYPLNRGHNETWYEVYSQFSLRPESAELQGLVQRQNETLSRAEFEDFQYHCAQRGVTVIPEIEAPGHSLSITKWKPELALEPKDLLNLTHPDTLPLIKSIWTEFLPWFQTKEVHIGADEYDSALADDYIDFVNEMAAFMNETAGKRVRIWGTYEPSNTHNISKNVIIQHWQYGQSDPVSLARDGFELINSEDWWAYMSLKNDHMPIIPAPYPPSFNNTRLLNFGGSNGLQWTPPLFNPYNLTKQPDPRRVQGAIIAAWNDNGPDATTQLEAYYALRDGIPTFASRVWAGNRGQELNLSSLSESMRVLTANAVAQNLDRRLSGAMDLDGDVQVSWDAMNENATTKHHLGYGSKGMNYSLELNVTGPFTLSSDDATLKLGSDGSLTFVSDGWEYPLRSVSEADGYDPAYPGRIWVNETTSTHEPVTVPLGSLITIQTDVVGGSRIWIDGLFVGRFEVFVFGGKNTLFSWSQMAFVAPLEWVEGGLFLQSAIKRIRTESPPVSLLKSRDLLRELGPWKIFVLIESLHAAAWLGACIWFKAYPPAAIYNHPSHADSSSYKPWMEIGWQINFHTLILDIVFWATSIYHLYVWYRWRLGRSLSVRQRALADLAYLHKFWFGFDGPCSVVTHPIDEAKKQQQRQQEEIEKEESAVLRRLLSSTPLWKIEAMFWCRMLRFLFHTAVAAIRMALDGNNRARRLASSLMIPAWLMLACVVGIQDSVRRRIR</sequence>
<evidence type="ECO:0000259" key="9">
    <source>
        <dbReference type="Pfam" id="PF02838"/>
    </source>
</evidence>
<comment type="similarity">
    <text evidence="2">Belongs to the glycosyl hydrolase 20 family.</text>
</comment>
<dbReference type="Pfam" id="PF02838">
    <property type="entry name" value="Glyco_hydro_20b"/>
    <property type="match status" value="1"/>
</dbReference>
<dbReference type="EMBL" id="KZ824657">
    <property type="protein sequence ID" value="RAK75471.1"/>
    <property type="molecule type" value="Genomic_DNA"/>
</dbReference>
<gene>
    <name evidence="10" type="ORF">BO72DRAFT_487514</name>
</gene>
<dbReference type="RefSeq" id="XP_040799481.1">
    <property type="nucleotide sequence ID" value="XM_040947986.1"/>
</dbReference>
<reference evidence="10 11" key="1">
    <citation type="submission" date="2018-02" db="EMBL/GenBank/DDBJ databases">
        <title>The genomes of Aspergillus section Nigri reveals drivers in fungal speciation.</title>
        <authorList>
            <consortium name="DOE Joint Genome Institute"/>
            <person name="Vesth T.C."/>
            <person name="Nybo J."/>
            <person name="Theobald S."/>
            <person name="Brandl J."/>
            <person name="Frisvad J.C."/>
            <person name="Nielsen K.F."/>
            <person name="Lyhne E.K."/>
            <person name="Kogle M.E."/>
            <person name="Kuo A."/>
            <person name="Riley R."/>
            <person name="Clum A."/>
            <person name="Nolan M."/>
            <person name="Lipzen A."/>
            <person name="Salamov A."/>
            <person name="Henrissat B."/>
            <person name="Wiebenga A."/>
            <person name="De vries R.P."/>
            <person name="Grigoriev I.V."/>
            <person name="Mortensen U.H."/>
            <person name="Andersen M.R."/>
            <person name="Baker S.E."/>
        </authorList>
    </citation>
    <scope>NUCLEOTIDE SEQUENCE [LARGE SCALE GENOMIC DNA]</scope>
    <source>
        <strain evidence="10 11">CBS 313.89</strain>
    </source>
</reference>
<name>A0A8G1RRN3_9EURO</name>
<evidence type="ECO:0000256" key="6">
    <source>
        <dbReference type="PIRSR" id="PIRSR625705-1"/>
    </source>
</evidence>
<dbReference type="SUPFAM" id="SSF55545">
    <property type="entry name" value="beta-N-acetylhexosaminidase-like domain"/>
    <property type="match status" value="1"/>
</dbReference>
<comment type="catalytic activity">
    <reaction evidence="1">
        <text>Hydrolysis of terminal non-reducing N-acetyl-D-hexosamine residues in N-acetyl-beta-D-hexosaminides.</text>
        <dbReference type="EC" id="3.2.1.52"/>
    </reaction>
</comment>
<proteinExistence type="inferred from homology"/>
<feature type="signal peptide" evidence="7">
    <location>
        <begin position="1"/>
        <end position="15"/>
    </location>
</feature>
<dbReference type="InterPro" id="IPR052764">
    <property type="entry name" value="GH20_Enzymes"/>
</dbReference>
<keyword evidence="5" id="KW-0326">Glycosidase</keyword>
<dbReference type="InterPro" id="IPR015882">
    <property type="entry name" value="HEX_bac_N"/>
</dbReference>
<dbReference type="PRINTS" id="PR00738">
    <property type="entry name" value="GLHYDRLASE20"/>
</dbReference>
<dbReference type="InterPro" id="IPR017853">
    <property type="entry name" value="GH"/>
</dbReference>
<dbReference type="GeneID" id="63865319"/>
<evidence type="ECO:0000313" key="11">
    <source>
        <dbReference type="Proteomes" id="UP000249789"/>
    </source>
</evidence>
<feature type="active site" description="Proton donor" evidence="6">
    <location>
        <position position="330"/>
    </location>
</feature>
<dbReference type="InterPro" id="IPR015883">
    <property type="entry name" value="Glyco_hydro_20_cat"/>
</dbReference>
<feature type="domain" description="Beta-hexosaminidase bacterial type N-terminal" evidence="9">
    <location>
        <begin position="64"/>
        <end position="167"/>
    </location>
</feature>
<dbReference type="CDD" id="cd06564">
    <property type="entry name" value="GH20_DspB_LnbB-like"/>
    <property type="match status" value="1"/>
</dbReference>
<evidence type="ECO:0000259" key="8">
    <source>
        <dbReference type="Pfam" id="PF00728"/>
    </source>
</evidence>
<organism evidence="10 11">
    <name type="scientific">Aspergillus fijiensis CBS 313.89</name>
    <dbReference type="NCBI Taxonomy" id="1448319"/>
    <lineage>
        <taxon>Eukaryota</taxon>
        <taxon>Fungi</taxon>
        <taxon>Dikarya</taxon>
        <taxon>Ascomycota</taxon>
        <taxon>Pezizomycotina</taxon>
        <taxon>Eurotiomycetes</taxon>
        <taxon>Eurotiomycetidae</taxon>
        <taxon>Eurotiales</taxon>
        <taxon>Aspergillaceae</taxon>
        <taxon>Aspergillus</taxon>
    </lineage>
</organism>
<keyword evidence="11" id="KW-1185">Reference proteome</keyword>
<dbReference type="VEuPathDB" id="FungiDB:BO72DRAFT_487514"/>
<keyword evidence="4 10" id="KW-0378">Hydrolase</keyword>
<dbReference type="Gene3D" id="3.20.20.80">
    <property type="entry name" value="Glycosidases"/>
    <property type="match status" value="1"/>
</dbReference>
<dbReference type="Pfam" id="PF00728">
    <property type="entry name" value="Glyco_hydro_20"/>
    <property type="match status" value="1"/>
</dbReference>
<dbReference type="SUPFAM" id="SSF51445">
    <property type="entry name" value="(Trans)glycosidases"/>
    <property type="match status" value="1"/>
</dbReference>
<evidence type="ECO:0000256" key="1">
    <source>
        <dbReference type="ARBA" id="ARBA00001231"/>
    </source>
</evidence>
<evidence type="ECO:0000313" key="10">
    <source>
        <dbReference type="EMBL" id="RAK75471.1"/>
    </source>
</evidence>
<protein>
    <recommendedName>
        <fullName evidence="3">beta-N-acetylhexosaminidase</fullName>
        <ecNumber evidence="3">3.2.1.52</ecNumber>
    </recommendedName>
</protein>
<dbReference type="GO" id="GO:0004563">
    <property type="term" value="F:beta-N-acetylhexosaminidase activity"/>
    <property type="evidence" value="ECO:0007669"/>
    <property type="project" value="UniProtKB-EC"/>
</dbReference>
<keyword evidence="7" id="KW-0732">Signal</keyword>
<evidence type="ECO:0000256" key="2">
    <source>
        <dbReference type="ARBA" id="ARBA00006285"/>
    </source>
</evidence>
<accession>A0A8G1RRN3</accession>
<feature type="chain" id="PRO_5034760378" description="beta-N-acetylhexosaminidase" evidence="7">
    <location>
        <begin position="16"/>
        <end position="932"/>
    </location>
</feature>
<dbReference type="InterPro" id="IPR029018">
    <property type="entry name" value="Hex-like_dom2"/>
</dbReference>
<dbReference type="PANTHER" id="PTHR43678">
    <property type="entry name" value="PUTATIVE (AFU_ORTHOLOGUE AFUA_2G00640)-RELATED"/>
    <property type="match status" value="1"/>
</dbReference>